<organism evidence="1 2">
    <name type="scientific">Tritrichomonas musculus</name>
    <dbReference type="NCBI Taxonomy" id="1915356"/>
    <lineage>
        <taxon>Eukaryota</taxon>
        <taxon>Metamonada</taxon>
        <taxon>Parabasalia</taxon>
        <taxon>Tritrichomonadida</taxon>
        <taxon>Tritrichomonadidae</taxon>
        <taxon>Tritrichomonas</taxon>
    </lineage>
</organism>
<sequence>MEIRNQEEIQEYIDKKKLLQRKLLDFIENDSSNDEENYHNLIKYINSQKIQKDKHELKSLLYLILKISNNHFRISCFFEKIEKILLFLEQETKQTFSNNDIFNIFKNNKKILLFLIEKQFIKIDKSLSSIFILPKYEKLGYPTFFINEIRKFSQNPKIREVVKNEPENCEEKRKIGQNDSQICEIIRDDSLDKFISYVNEKNLPLSSKIERSSFETNPFLLRNEPTLIEYAAFFGSIKIFKYLHENKVDLSKSLWFYSIHGQNIELIHLLENNHIEPEDNTYQECLREAIKCHHNEIAYYIKHNLLVKEEGKDGKPKINSKVRESLYASAIRYYNYAFFDTFFKSYLCLIRYCMYDYYKIVEYFYQNKDLKINYFVVF</sequence>
<dbReference type="InterPro" id="IPR036770">
    <property type="entry name" value="Ankyrin_rpt-contain_sf"/>
</dbReference>
<dbReference type="SUPFAM" id="SSF48403">
    <property type="entry name" value="Ankyrin repeat"/>
    <property type="match status" value="1"/>
</dbReference>
<reference evidence="1 2" key="1">
    <citation type="submission" date="2024-04" db="EMBL/GenBank/DDBJ databases">
        <title>Tritrichomonas musculus Genome.</title>
        <authorList>
            <person name="Alves-Ferreira E."/>
            <person name="Grigg M."/>
            <person name="Lorenzi H."/>
            <person name="Galac M."/>
        </authorList>
    </citation>
    <scope>NUCLEOTIDE SEQUENCE [LARGE SCALE GENOMIC DNA]</scope>
    <source>
        <strain evidence="1 2">EAF2021</strain>
    </source>
</reference>
<dbReference type="Proteomes" id="UP001470230">
    <property type="component" value="Unassembled WGS sequence"/>
</dbReference>
<evidence type="ECO:0000313" key="2">
    <source>
        <dbReference type="Proteomes" id="UP001470230"/>
    </source>
</evidence>
<accession>A0ABR2I4Y3</accession>
<gene>
    <name evidence="1" type="ORF">M9Y10_015811</name>
</gene>
<comment type="caution">
    <text evidence="1">The sequence shown here is derived from an EMBL/GenBank/DDBJ whole genome shotgun (WGS) entry which is preliminary data.</text>
</comment>
<keyword evidence="2" id="KW-1185">Reference proteome</keyword>
<protein>
    <recommendedName>
        <fullName evidence="3">DUF3447 domain-containing protein</fullName>
    </recommendedName>
</protein>
<dbReference type="EMBL" id="JAPFFF010000020">
    <property type="protein sequence ID" value="KAK8857406.1"/>
    <property type="molecule type" value="Genomic_DNA"/>
</dbReference>
<evidence type="ECO:0000313" key="1">
    <source>
        <dbReference type="EMBL" id="KAK8857406.1"/>
    </source>
</evidence>
<dbReference type="PANTHER" id="PTHR24159">
    <property type="match status" value="1"/>
</dbReference>
<proteinExistence type="predicted"/>
<name>A0ABR2I4Y3_9EUKA</name>
<evidence type="ECO:0008006" key="3">
    <source>
        <dbReference type="Google" id="ProtNLM"/>
    </source>
</evidence>
<dbReference type="PANTHER" id="PTHR24159:SF5">
    <property type="entry name" value="ANK_REP_REGION DOMAIN-CONTAINING PROTEIN"/>
    <property type="match status" value="1"/>
</dbReference>